<dbReference type="AlphaFoldDB" id="A0A7R9C197"/>
<organism evidence="3">
    <name type="scientific">Notodromas monacha</name>
    <dbReference type="NCBI Taxonomy" id="399045"/>
    <lineage>
        <taxon>Eukaryota</taxon>
        <taxon>Metazoa</taxon>
        <taxon>Ecdysozoa</taxon>
        <taxon>Arthropoda</taxon>
        <taxon>Crustacea</taxon>
        <taxon>Oligostraca</taxon>
        <taxon>Ostracoda</taxon>
        <taxon>Podocopa</taxon>
        <taxon>Podocopida</taxon>
        <taxon>Cypridocopina</taxon>
        <taxon>Cypridoidea</taxon>
        <taxon>Cyprididae</taxon>
        <taxon>Notodromas</taxon>
    </lineage>
</organism>
<dbReference type="Gene3D" id="2.40.100.10">
    <property type="entry name" value="Cyclophilin-like"/>
    <property type="match status" value="1"/>
</dbReference>
<accession>A0A7R9C197</accession>
<dbReference type="GO" id="GO:0003755">
    <property type="term" value="F:peptidyl-prolyl cis-trans isomerase activity"/>
    <property type="evidence" value="ECO:0007669"/>
    <property type="project" value="UniProtKB-UniRule"/>
</dbReference>
<dbReference type="Pfam" id="PF00160">
    <property type="entry name" value="Pro_isomerase"/>
    <property type="match status" value="1"/>
</dbReference>
<feature type="non-terminal residue" evidence="3">
    <location>
        <position position="187"/>
    </location>
</feature>
<dbReference type="InterPro" id="IPR002130">
    <property type="entry name" value="Cyclophilin-type_PPIase_dom"/>
</dbReference>
<evidence type="ECO:0000259" key="2">
    <source>
        <dbReference type="PROSITE" id="PS50072"/>
    </source>
</evidence>
<comment type="function">
    <text evidence="1">PPIases accelerate the folding of proteins. It catalyzes the cis-trans isomerization of proline imidic peptide bonds in oligopeptides.</text>
</comment>
<reference evidence="3" key="1">
    <citation type="submission" date="2020-11" db="EMBL/GenBank/DDBJ databases">
        <authorList>
            <person name="Tran Van P."/>
        </authorList>
    </citation>
    <scope>NUCLEOTIDE SEQUENCE</scope>
</reference>
<protein>
    <recommendedName>
        <fullName evidence="1">Peptidyl-prolyl cis-trans isomerase</fullName>
        <shortName evidence="1">PPIase</shortName>
        <ecNumber evidence="1">5.2.1.8</ecNumber>
    </recommendedName>
</protein>
<dbReference type="PANTHER" id="PTHR11071:SF478">
    <property type="entry name" value="PEPTIDYL-PROLYL CIS-TRANS ISOMERASE, RHODOPSIN-SPECIFIC ISOZYME"/>
    <property type="match status" value="1"/>
</dbReference>
<evidence type="ECO:0000256" key="1">
    <source>
        <dbReference type="RuleBase" id="RU363019"/>
    </source>
</evidence>
<dbReference type="EC" id="5.2.1.8" evidence="1"/>
<keyword evidence="1" id="KW-0697">Rotamase</keyword>
<dbReference type="PANTHER" id="PTHR11071">
    <property type="entry name" value="PEPTIDYL-PROLYL CIS-TRANS ISOMERASE"/>
    <property type="match status" value="1"/>
</dbReference>
<keyword evidence="4" id="KW-1185">Reference proteome</keyword>
<dbReference type="GO" id="GO:0005737">
    <property type="term" value="C:cytoplasm"/>
    <property type="evidence" value="ECO:0007669"/>
    <property type="project" value="TreeGrafter"/>
</dbReference>
<comment type="similarity">
    <text evidence="1">Belongs to the cyclophilin-type PPIase family.</text>
</comment>
<dbReference type="GO" id="GO:0006457">
    <property type="term" value="P:protein folding"/>
    <property type="evidence" value="ECO:0007669"/>
    <property type="project" value="TreeGrafter"/>
</dbReference>
<dbReference type="Proteomes" id="UP000678499">
    <property type="component" value="Unassembled WGS sequence"/>
</dbReference>
<dbReference type="EMBL" id="CAJPEX010014581">
    <property type="protein sequence ID" value="CAG0925578.1"/>
    <property type="molecule type" value="Genomic_DNA"/>
</dbReference>
<dbReference type="PROSITE" id="PS50072">
    <property type="entry name" value="CSA_PPIASE_2"/>
    <property type="match status" value="1"/>
</dbReference>
<dbReference type="InterPro" id="IPR029000">
    <property type="entry name" value="Cyclophilin-like_dom_sf"/>
</dbReference>
<gene>
    <name evidence="3" type="ORF">NMOB1V02_LOCUS13028</name>
</gene>
<dbReference type="PRINTS" id="PR00153">
    <property type="entry name" value="CSAPPISMRASE"/>
</dbReference>
<evidence type="ECO:0000313" key="4">
    <source>
        <dbReference type="Proteomes" id="UP000678499"/>
    </source>
</evidence>
<name>A0A7R9C197_9CRUS</name>
<comment type="catalytic activity">
    <reaction evidence="1">
        <text>[protein]-peptidylproline (omega=180) = [protein]-peptidylproline (omega=0)</text>
        <dbReference type="Rhea" id="RHEA:16237"/>
        <dbReference type="Rhea" id="RHEA-COMP:10747"/>
        <dbReference type="Rhea" id="RHEA-COMP:10748"/>
        <dbReference type="ChEBI" id="CHEBI:83833"/>
        <dbReference type="ChEBI" id="CHEBI:83834"/>
        <dbReference type="EC" id="5.2.1.8"/>
    </reaction>
</comment>
<dbReference type="SUPFAM" id="SSF50891">
    <property type="entry name" value="Cyclophilin-like"/>
    <property type="match status" value="2"/>
</dbReference>
<keyword evidence="1" id="KW-0413">Isomerase</keyword>
<feature type="domain" description="PPIase cyclophilin-type" evidence="2">
    <location>
        <begin position="1"/>
        <end position="132"/>
    </location>
</feature>
<dbReference type="OrthoDB" id="10064525at2759"/>
<evidence type="ECO:0000313" key="3">
    <source>
        <dbReference type="EMBL" id="CAD7285426.1"/>
    </source>
</evidence>
<sequence>MIQGGDVVNKDGTGRPWSALGTPMFEDEVFAVNHTVAGFVSMANSGPDTNACQFFITVGGAPWLDGKNVAFGKVKFRIYSEGEGQNQSLELLLLMMYGTVVAGMDVVYAVTDIKTDWNDKPHEDVVVVDSGLLPLSGHYEIPEDPYEELNIKWLQIFPVDNARKVVLSNGNGCSHGSSSADAPQGQH</sequence>
<dbReference type="GO" id="GO:0016018">
    <property type="term" value="F:cyclosporin A binding"/>
    <property type="evidence" value="ECO:0007669"/>
    <property type="project" value="TreeGrafter"/>
</dbReference>
<dbReference type="EMBL" id="OA896618">
    <property type="protein sequence ID" value="CAD7285426.1"/>
    <property type="molecule type" value="Genomic_DNA"/>
</dbReference>
<proteinExistence type="inferred from homology"/>